<accession>C0QJN4</accession>
<evidence type="ECO:0000256" key="11">
    <source>
        <dbReference type="RuleBase" id="RU362125"/>
    </source>
</evidence>
<feature type="domain" description="Acyl-CoA oxidase/dehydrogenase middle" evidence="13">
    <location>
        <begin position="162"/>
        <end position="269"/>
    </location>
</feature>
<comment type="catalytic activity">
    <reaction evidence="7">
        <text>3-(methylsulfanyl)propanoyl-CoA + oxidized [electron-transfer flavoprotein] + H(+) = 3-(methylsulfanyl)acryloyl-CoA + reduced [electron-transfer flavoprotein]</text>
        <dbReference type="Rhea" id="RHEA:52612"/>
        <dbReference type="Rhea" id="RHEA-COMP:10685"/>
        <dbReference type="Rhea" id="RHEA-COMP:10686"/>
        <dbReference type="ChEBI" id="CHEBI:15378"/>
        <dbReference type="ChEBI" id="CHEBI:57692"/>
        <dbReference type="ChEBI" id="CHEBI:58307"/>
        <dbReference type="ChEBI" id="CHEBI:82815"/>
        <dbReference type="ChEBI" id="CHEBI:84994"/>
        <dbReference type="EC" id="1.3.99.41"/>
    </reaction>
    <physiologicalReaction direction="left-to-right" evidence="7">
        <dbReference type="Rhea" id="RHEA:52613"/>
    </physiologicalReaction>
</comment>
<dbReference type="GO" id="GO:0016627">
    <property type="term" value="F:oxidoreductase activity, acting on the CH-CH group of donors"/>
    <property type="evidence" value="ECO:0007669"/>
    <property type="project" value="InterPro"/>
</dbReference>
<gene>
    <name evidence="16" type="primary">acd1</name>
    <name evidence="16" type="ordered locus">HRM2_07730</name>
</gene>
<dbReference type="RefSeq" id="WP_012663131.1">
    <property type="nucleotide sequence ID" value="NC_012108.1"/>
</dbReference>
<keyword evidence="4 11" id="KW-0285">Flavoprotein</keyword>
<keyword evidence="5 11" id="KW-0274">FAD</keyword>
<evidence type="ECO:0000256" key="10">
    <source>
        <dbReference type="ARBA" id="ARBA00069043"/>
    </source>
</evidence>
<evidence type="ECO:0000313" key="16">
    <source>
        <dbReference type="EMBL" id="ACN13887.1"/>
    </source>
</evidence>
<evidence type="ECO:0000256" key="3">
    <source>
        <dbReference type="ARBA" id="ARBA00011881"/>
    </source>
</evidence>
<dbReference type="STRING" id="177437.HRM2_07730"/>
<dbReference type="AlphaFoldDB" id="C0QJN4"/>
<sequence>MAEQIADQRDIEFVLYEQLDTMGILASKKFKDINKTMADMVVKEARTLAIKEILPTFTECDRQGVNFDRGCVTVPECFKRGLDLLRKGEWGALTADPEFGGQGLPHTIAQAALDYLIGANYTMMVYVILGHGAGKMIDYFGTPAQKALFLEKLYTLEWGGSMLLTEPSAGSDLGALTTTATKNDDGTYSITGNKIFITNGEQNLTDNIIHPVLARIEGAPAGTRGISIFIVPKIWVNEDGSFGESNDVVCTGVEEKMGLHGSPTCSLSLGSKGQCRGFLLGKENQGMQIMFHMMNEVRLEVGTQAATHASCAYLYALDYARTRCQGRSLETSRDSSAPQVPIIQHPDVRRMLTKMKAHVEGMRSLLYYTAFCIDKGHCADTQAEKDRYQGLTEILTPIVKAYCSERGFDVCVDAMQVFGGYGYTREYPMEQLVRDCKICSIYEGANGIQAMDFLGRKLTMAKGAFLTSLVEEIKKTGQRAMETEGLEMMGEKVTAAAELLETTCTKMTQGIRGPQFKSTFAFAHPLLEATGDVIMAWMLLWRANVAQPSLDDILNKSNANSLDEILANNKNAAFYHGKITTAEFFINTLLPATMGKLKAIAQGTNPAVTMHANSF</sequence>
<feature type="domain" description="Acyl-CoA dehydrogenase/oxidase C-terminal" evidence="12">
    <location>
        <begin position="284"/>
        <end position="452"/>
    </location>
</feature>
<dbReference type="InterPro" id="IPR037069">
    <property type="entry name" value="AcylCoA_DH/ox_N_sf"/>
</dbReference>
<dbReference type="KEGG" id="dat:HRM2_07730"/>
<evidence type="ECO:0000256" key="6">
    <source>
        <dbReference type="ARBA" id="ARBA00023002"/>
    </source>
</evidence>
<comment type="cofactor">
    <cofactor evidence="1 11">
        <name>FAD</name>
        <dbReference type="ChEBI" id="CHEBI:57692"/>
    </cofactor>
</comment>
<feature type="domain" description="Acetyl-CoA dehydrogenase-like C-terminal" evidence="15">
    <location>
        <begin position="469"/>
        <end position="610"/>
    </location>
</feature>
<evidence type="ECO:0000259" key="14">
    <source>
        <dbReference type="Pfam" id="PF02771"/>
    </source>
</evidence>
<evidence type="ECO:0000256" key="4">
    <source>
        <dbReference type="ARBA" id="ARBA00022630"/>
    </source>
</evidence>
<dbReference type="eggNOG" id="COG1960">
    <property type="taxonomic scope" value="Bacteria"/>
</dbReference>
<comment type="similarity">
    <text evidence="2 11">Belongs to the acyl-CoA dehydrogenase family.</text>
</comment>
<dbReference type="Gene3D" id="1.10.540.10">
    <property type="entry name" value="Acyl-CoA dehydrogenase/oxidase, N-terminal domain"/>
    <property type="match status" value="1"/>
</dbReference>
<keyword evidence="17" id="KW-1185">Reference proteome</keyword>
<evidence type="ECO:0000256" key="8">
    <source>
        <dbReference type="ARBA" id="ARBA00058683"/>
    </source>
</evidence>
<proteinExistence type="inferred from homology"/>
<dbReference type="Pfam" id="PF12806">
    <property type="entry name" value="Acyl-CoA_dh_C"/>
    <property type="match status" value="1"/>
</dbReference>
<dbReference type="Gene3D" id="1.20.140.10">
    <property type="entry name" value="Butyryl-CoA Dehydrogenase, subunit A, domain 3"/>
    <property type="match status" value="1"/>
</dbReference>
<dbReference type="OrthoDB" id="9765339at2"/>
<evidence type="ECO:0000256" key="7">
    <source>
        <dbReference type="ARBA" id="ARBA00051388"/>
    </source>
</evidence>
<dbReference type="SUPFAM" id="SSF47203">
    <property type="entry name" value="Acyl-CoA dehydrogenase C-terminal domain-like"/>
    <property type="match status" value="1"/>
</dbReference>
<dbReference type="GO" id="GO:0050660">
    <property type="term" value="F:flavin adenine dinucleotide binding"/>
    <property type="evidence" value="ECO:0007669"/>
    <property type="project" value="InterPro"/>
</dbReference>
<dbReference type="InterPro" id="IPR006091">
    <property type="entry name" value="Acyl-CoA_Oxase/DH_mid-dom"/>
</dbReference>
<dbReference type="HOGENOM" id="CLU_018204_12_2_7"/>
<dbReference type="InterPro" id="IPR046373">
    <property type="entry name" value="Acyl-CoA_Oxase/DH_mid-dom_sf"/>
</dbReference>
<protein>
    <recommendedName>
        <fullName evidence="10">3-methylmercaptopropionyl-CoA dehydrogenase</fullName>
        <ecNumber evidence="9">1.3.99.41</ecNumber>
    </recommendedName>
</protein>
<evidence type="ECO:0000256" key="1">
    <source>
        <dbReference type="ARBA" id="ARBA00001974"/>
    </source>
</evidence>
<dbReference type="Pfam" id="PF00441">
    <property type="entry name" value="Acyl-CoA_dh_1"/>
    <property type="match status" value="1"/>
</dbReference>
<dbReference type="PANTHER" id="PTHR42803:SF1">
    <property type="entry name" value="BROAD-SPECIFICITY LINEAR ACYL-COA DEHYDROGENASE FADE5"/>
    <property type="match status" value="1"/>
</dbReference>
<reference evidence="16 17" key="1">
    <citation type="journal article" date="2009" name="Environ. Microbiol.">
        <title>Genome sequence of Desulfobacterium autotrophicum HRM2, a marine sulfate reducer oxidizing organic carbon completely to carbon dioxide.</title>
        <authorList>
            <person name="Strittmatter A.W."/>
            <person name="Liesegang H."/>
            <person name="Rabus R."/>
            <person name="Decker I."/>
            <person name="Amann J."/>
            <person name="Andres S."/>
            <person name="Henne A."/>
            <person name="Fricke W.F."/>
            <person name="Martinez-Arias R."/>
            <person name="Bartels D."/>
            <person name="Goesmann A."/>
            <person name="Krause L."/>
            <person name="Puehler A."/>
            <person name="Klenk H.P."/>
            <person name="Richter M."/>
            <person name="Schuler M."/>
            <person name="Gloeckner F.O."/>
            <person name="Meyerdierks A."/>
            <person name="Gottschalk G."/>
            <person name="Amann R."/>
        </authorList>
    </citation>
    <scope>NUCLEOTIDE SEQUENCE [LARGE SCALE GENOMIC DNA]</scope>
    <source>
        <strain evidence="17">ATCC 43914 / DSM 3382 / HRM2</strain>
    </source>
</reference>
<evidence type="ECO:0000256" key="5">
    <source>
        <dbReference type="ARBA" id="ARBA00022827"/>
    </source>
</evidence>
<evidence type="ECO:0000259" key="15">
    <source>
        <dbReference type="Pfam" id="PF12806"/>
    </source>
</evidence>
<evidence type="ECO:0000259" key="12">
    <source>
        <dbReference type="Pfam" id="PF00441"/>
    </source>
</evidence>
<keyword evidence="6 11" id="KW-0560">Oxidoreductase</keyword>
<evidence type="ECO:0000256" key="2">
    <source>
        <dbReference type="ARBA" id="ARBA00009347"/>
    </source>
</evidence>
<comment type="subunit">
    <text evidence="3">Homotetramer.</text>
</comment>
<dbReference type="InterPro" id="IPR009075">
    <property type="entry name" value="AcylCo_DH/oxidase_C"/>
</dbReference>
<dbReference type="InterPro" id="IPR025878">
    <property type="entry name" value="Acyl-CoA_dh-like_C_dom"/>
</dbReference>
<dbReference type="SUPFAM" id="SSF56645">
    <property type="entry name" value="Acyl-CoA dehydrogenase NM domain-like"/>
    <property type="match status" value="1"/>
</dbReference>
<dbReference type="Gene3D" id="2.40.110.10">
    <property type="entry name" value="Butyryl-CoA Dehydrogenase, subunit A, domain 2"/>
    <property type="match status" value="1"/>
</dbReference>
<dbReference type="FunFam" id="2.40.110.10:FF:000031">
    <property type="entry name" value="Acyl-CoA dehydrogenase, putative"/>
    <property type="match status" value="1"/>
</dbReference>
<dbReference type="Pfam" id="PF02770">
    <property type="entry name" value="Acyl-CoA_dh_M"/>
    <property type="match status" value="1"/>
</dbReference>
<dbReference type="InterPro" id="IPR013786">
    <property type="entry name" value="AcylCoA_DH/ox_N"/>
</dbReference>
<evidence type="ECO:0000259" key="13">
    <source>
        <dbReference type="Pfam" id="PF02770"/>
    </source>
</evidence>
<evidence type="ECO:0000313" key="17">
    <source>
        <dbReference type="Proteomes" id="UP000000442"/>
    </source>
</evidence>
<dbReference type="GO" id="GO:0005886">
    <property type="term" value="C:plasma membrane"/>
    <property type="evidence" value="ECO:0007669"/>
    <property type="project" value="TreeGrafter"/>
</dbReference>
<organism evidence="16 17">
    <name type="scientific">Desulforapulum autotrophicum (strain ATCC 43914 / DSM 3382 / VKM B-1955 / HRM2)</name>
    <name type="common">Desulfobacterium autotrophicum</name>
    <dbReference type="NCBI Taxonomy" id="177437"/>
    <lineage>
        <taxon>Bacteria</taxon>
        <taxon>Pseudomonadati</taxon>
        <taxon>Thermodesulfobacteriota</taxon>
        <taxon>Desulfobacteria</taxon>
        <taxon>Desulfobacterales</taxon>
        <taxon>Desulfobacteraceae</taxon>
        <taxon>Desulforapulum</taxon>
    </lineage>
</organism>
<dbReference type="InterPro" id="IPR052166">
    <property type="entry name" value="Diverse_Acyl-CoA_DH"/>
</dbReference>
<dbReference type="InterPro" id="IPR036250">
    <property type="entry name" value="AcylCo_DH-like_C"/>
</dbReference>
<feature type="domain" description="Acyl-CoA dehydrogenase/oxidase N-terminal" evidence="14">
    <location>
        <begin position="39"/>
        <end position="155"/>
    </location>
</feature>
<dbReference type="Pfam" id="PF02771">
    <property type="entry name" value="Acyl-CoA_dh_N"/>
    <property type="match status" value="1"/>
</dbReference>
<dbReference type="PANTHER" id="PTHR42803">
    <property type="entry name" value="ACYL-COA DEHYDROGENASE"/>
    <property type="match status" value="1"/>
</dbReference>
<name>C0QJN4_DESAH</name>
<dbReference type="EC" id="1.3.99.41" evidence="9"/>
<dbReference type="EMBL" id="CP001087">
    <property type="protein sequence ID" value="ACN13887.1"/>
    <property type="molecule type" value="Genomic_DNA"/>
</dbReference>
<dbReference type="InterPro" id="IPR009100">
    <property type="entry name" value="AcylCoA_DH/oxidase_NM_dom_sf"/>
</dbReference>
<comment type="function">
    <text evidence="8">Involved in the assimilation of dimethylsulphoniopropionate (DMSP), an important compound in the fixation of carbon in marine phytoplankton, by mediating the conversion of 3-(methylthio)propanoyl-CoA (MMPA-CoA) to 3-(methylthio)acryloyl-CoA (MTA-CoA).</text>
</comment>
<dbReference type="Proteomes" id="UP000000442">
    <property type="component" value="Chromosome"/>
</dbReference>
<evidence type="ECO:0000256" key="9">
    <source>
        <dbReference type="ARBA" id="ARBA00066694"/>
    </source>
</evidence>